<keyword evidence="3" id="KW-1185">Reference proteome</keyword>
<evidence type="ECO:0008006" key="4">
    <source>
        <dbReference type="Google" id="ProtNLM"/>
    </source>
</evidence>
<organism evidence="2 3">
    <name type="scientific">Dokdonia pacifica</name>
    <dbReference type="NCBI Taxonomy" id="1627892"/>
    <lineage>
        <taxon>Bacteria</taxon>
        <taxon>Pseudomonadati</taxon>
        <taxon>Bacteroidota</taxon>
        <taxon>Flavobacteriia</taxon>
        <taxon>Flavobacteriales</taxon>
        <taxon>Flavobacteriaceae</taxon>
        <taxon>Dokdonia</taxon>
    </lineage>
</organism>
<accession>A0A239D8E9</accession>
<dbReference type="OrthoDB" id="861310at2"/>
<gene>
    <name evidence="2" type="ORF">SAMN06265376_11042</name>
</gene>
<sequence>MKIKYLIIFFFCIHLSLFAQQDFIKVEHNEVLGTLTFIATASNQPGSAPSYQKYINDVVGNDSDFTSLTKRFSAIDVETSIHREQYPEKRHPFTSTMDLLWIASANSTSIDDFATRTIGYLSPNEHTELIAIMKQVLPYYKTHIWSVTTTQRNQLEQSIGNYVPQIELLFNKVNVFLGSNWSKNTPFKIMLYPIPLKSGGTTAIPKGNNLICSYLSGREKEGEDIIGIAIHEMNHILFDAQPLELQQKIDTWFTTSSNPYAALAYDFFDEGLATAVGNGWAHEQLNGALDPGEWYSFEYINGYGKKLYPLVKTYMDTNKTIDKAFIEKAIILFGEAFPKAITDLDILMNNLNIFSQTEDKTLIDVYFAGVRERFRMRSAYFSSPIDHEESFTRLRENNRTKLIVIDKDQDHILQILQDKLPTLPKNISPSTSFLTSFYDEETQSTIVLANCLKQEDYAPLMDQLKAEKYITYGKILRLK</sequence>
<evidence type="ECO:0000256" key="1">
    <source>
        <dbReference type="SAM" id="SignalP"/>
    </source>
</evidence>
<evidence type="ECO:0000313" key="3">
    <source>
        <dbReference type="Proteomes" id="UP000198379"/>
    </source>
</evidence>
<dbReference type="RefSeq" id="WP_089373667.1">
    <property type="nucleotide sequence ID" value="NZ_BMEP01000010.1"/>
</dbReference>
<proteinExistence type="predicted"/>
<name>A0A239D8E9_9FLAO</name>
<keyword evidence="1" id="KW-0732">Signal</keyword>
<feature type="signal peptide" evidence="1">
    <location>
        <begin position="1"/>
        <end position="19"/>
    </location>
</feature>
<protein>
    <recommendedName>
        <fullName evidence="4">Peptidase MA superfamily protein</fullName>
    </recommendedName>
</protein>
<dbReference type="AlphaFoldDB" id="A0A239D8E9"/>
<reference evidence="2 3" key="1">
    <citation type="submission" date="2017-06" db="EMBL/GenBank/DDBJ databases">
        <authorList>
            <person name="Kim H.J."/>
            <person name="Triplett B.A."/>
        </authorList>
    </citation>
    <scope>NUCLEOTIDE SEQUENCE [LARGE SCALE GENOMIC DNA]</scope>
    <source>
        <strain evidence="2 3">DSM 25597</strain>
    </source>
</reference>
<dbReference type="Proteomes" id="UP000198379">
    <property type="component" value="Unassembled WGS sequence"/>
</dbReference>
<dbReference type="EMBL" id="FZNY01000010">
    <property type="protein sequence ID" value="SNS28567.1"/>
    <property type="molecule type" value="Genomic_DNA"/>
</dbReference>
<feature type="chain" id="PRO_5013076876" description="Peptidase MA superfamily protein" evidence="1">
    <location>
        <begin position="20"/>
        <end position="479"/>
    </location>
</feature>
<evidence type="ECO:0000313" key="2">
    <source>
        <dbReference type="EMBL" id="SNS28567.1"/>
    </source>
</evidence>